<evidence type="ECO:0000313" key="1">
    <source>
        <dbReference type="EMBL" id="CAD9224087.1"/>
    </source>
</evidence>
<sequence>MMETIQFLANGRGSNLLKLAASPRSLTPTVPLSELLQSSEDFSSFASWPGQATDGIAERISSLNPTRCATIYSTQHRGPDSEDPILRSLQYCWYTPTAINANRLPNLTYLESSPTQTYEFSSKAVASLRGMHGLEEDALVIEAQEFYRALVDSTATC</sequence>
<organism evidence="1">
    <name type="scientific">Compsopogon caeruleus</name>
    <dbReference type="NCBI Taxonomy" id="31354"/>
    <lineage>
        <taxon>Eukaryota</taxon>
        <taxon>Rhodophyta</taxon>
        <taxon>Compsopogonophyceae</taxon>
        <taxon>Compsopogonales</taxon>
        <taxon>Compsopogonaceae</taxon>
        <taxon>Compsopogon</taxon>
    </lineage>
</organism>
<dbReference type="EMBL" id="HBGH01001679">
    <property type="protein sequence ID" value="CAD9224087.1"/>
    <property type="molecule type" value="Transcribed_RNA"/>
</dbReference>
<name>A0A7S1T701_9RHOD</name>
<accession>A0A7S1T701</accession>
<dbReference type="AlphaFoldDB" id="A0A7S1T701"/>
<proteinExistence type="predicted"/>
<reference evidence="1" key="1">
    <citation type="submission" date="2021-01" db="EMBL/GenBank/DDBJ databases">
        <authorList>
            <person name="Corre E."/>
            <person name="Pelletier E."/>
            <person name="Niang G."/>
            <person name="Scheremetjew M."/>
            <person name="Finn R."/>
            <person name="Kale V."/>
            <person name="Holt S."/>
            <person name="Cochrane G."/>
            <person name="Meng A."/>
            <person name="Brown T."/>
            <person name="Cohen L."/>
        </authorList>
    </citation>
    <scope>NUCLEOTIDE SEQUENCE</scope>
    <source>
        <strain evidence="1">SAG 36.94</strain>
    </source>
</reference>
<protein>
    <submittedName>
        <fullName evidence="1">Uncharacterized protein</fullName>
    </submittedName>
</protein>
<gene>
    <name evidence="1" type="ORF">CCAE0312_LOCUS866</name>
</gene>